<feature type="region of interest" description="Disordered" evidence="1">
    <location>
        <begin position="56"/>
        <end position="85"/>
    </location>
</feature>
<dbReference type="AlphaFoldDB" id="A0A6F9DR17"/>
<dbReference type="PROSITE" id="PS50132">
    <property type="entry name" value="RGS"/>
    <property type="match status" value="1"/>
</dbReference>
<dbReference type="InterPro" id="IPR036305">
    <property type="entry name" value="RGS_sf"/>
</dbReference>
<gene>
    <name evidence="3" type="primary">Rgs5</name>
</gene>
<feature type="compositionally biased region" description="Polar residues" evidence="1">
    <location>
        <begin position="73"/>
        <end position="85"/>
    </location>
</feature>
<reference evidence="3" key="1">
    <citation type="submission" date="2020-04" db="EMBL/GenBank/DDBJ databases">
        <authorList>
            <person name="Neveu A P."/>
        </authorList>
    </citation>
    <scope>NUCLEOTIDE SEQUENCE</scope>
    <source>
        <tissue evidence="3">Whole embryo</tissue>
    </source>
</reference>
<dbReference type="PANTHER" id="PTHR10845:SF259">
    <property type="entry name" value="RGS DOMAIN-CONTAINING PROTEIN-RELATED"/>
    <property type="match status" value="1"/>
</dbReference>
<evidence type="ECO:0000256" key="1">
    <source>
        <dbReference type="SAM" id="MobiDB-lite"/>
    </source>
</evidence>
<feature type="domain" description="RGS" evidence="2">
    <location>
        <begin position="99"/>
        <end position="204"/>
    </location>
</feature>
<dbReference type="Gene3D" id="1.10.167.10">
    <property type="entry name" value="Regulator of G-protein Signalling 4, domain 2"/>
    <property type="match status" value="1"/>
</dbReference>
<dbReference type="Pfam" id="PF00615">
    <property type="entry name" value="RGS"/>
    <property type="match status" value="1"/>
</dbReference>
<name>A0A6F9DR17_9ASCI</name>
<evidence type="ECO:0000313" key="3">
    <source>
        <dbReference type="EMBL" id="CAB3265559.1"/>
    </source>
</evidence>
<protein>
    <submittedName>
        <fullName evidence="3">Regulator of G-protein signaling 5-like</fullName>
    </submittedName>
</protein>
<dbReference type="InterPro" id="IPR044926">
    <property type="entry name" value="RGS_subdomain_2"/>
</dbReference>
<dbReference type="EMBL" id="LR789697">
    <property type="protein sequence ID" value="CAB3265559.1"/>
    <property type="molecule type" value="mRNA"/>
</dbReference>
<dbReference type="PANTHER" id="PTHR10845">
    <property type="entry name" value="REGULATOR OF G PROTEIN SIGNALING"/>
    <property type="match status" value="1"/>
</dbReference>
<evidence type="ECO:0000259" key="2">
    <source>
        <dbReference type="PROSITE" id="PS50132"/>
    </source>
</evidence>
<dbReference type="SUPFAM" id="SSF48097">
    <property type="entry name" value="Regulator of G-protein signaling, RGS"/>
    <property type="match status" value="1"/>
</dbReference>
<sequence length="234" mass="26946">MKWSACPGSSVTCGDTISTCDEFVFCQAKPVRPRKRRLSRPSSSLYLGIQEQRKYRDGSKQFSTRSNLDESQKPVSHTTTFTRSSAIRVRKPKPHRNAHFDQLLNHQLGVSAFRGFLSSEYSEDNLNFWLECERYRKANDNELAVLGKYIVEKYLTPGSPHEVNVNFVSRRYAQLNGLEGKREAFDVVQQHIYQLMSNDSFRRFSNDYATLMPYLNSITMFLQDPGCPNFSSLS</sequence>
<organism evidence="3">
    <name type="scientific">Phallusia mammillata</name>
    <dbReference type="NCBI Taxonomy" id="59560"/>
    <lineage>
        <taxon>Eukaryota</taxon>
        <taxon>Metazoa</taxon>
        <taxon>Chordata</taxon>
        <taxon>Tunicata</taxon>
        <taxon>Ascidiacea</taxon>
        <taxon>Phlebobranchia</taxon>
        <taxon>Ascidiidae</taxon>
        <taxon>Phallusia</taxon>
    </lineage>
</organism>
<proteinExistence type="evidence at transcript level"/>
<dbReference type="SMART" id="SM00315">
    <property type="entry name" value="RGS"/>
    <property type="match status" value="1"/>
</dbReference>
<dbReference type="PRINTS" id="PR01301">
    <property type="entry name" value="RGSPROTEIN"/>
</dbReference>
<accession>A0A6F9DR17</accession>
<dbReference type="InterPro" id="IPR016137">
    <property type="entry name" value="RGS"/>
</dbReference>